<evidence type="ECO:0000256" key="6">
    <source>
        <dbReference type="ARBA" id="ARBA00023315"/>
    </source>
</evidence>
<evidence type="ECO:0000313" key="10">
    <source>
        <dbReference type="Proteomes" id="UP001497623"/>
    </source>
</evidence>
<dbReference type="PANTHER" id="PTHR12246">
    <property type="entry name" value="PALMITOYLTRANSFERASE ZDHHC16"/>
    <property type="match status" value="1"/>
</dbReference>
<dbReference type="EMBL" id="CAXKWB010040053">
    <property type="protein sequence ID" value="CAL4154234.1"/>
    <property type="molecule type" value="Genomic_DNA"/>
</dbReference>
<evidence type="ECO:0000259" key="8">
    <source>
        <dbReference type="Pfam" id="PF01529"/>
    </source>
</evidence>
<dbReference type="AlphaFoldDB" id="A0AAV2RZD4"/>
<comment type="similarity">
    <text evidence="7">Belongs to the DHHC palmitoyltransferase family.</text>
</comment>
<keyword evidence="5 7" id="KW-0472">Membrane</keyword>
<keyword evidence="10" id="KW-1185">Reference proteome</keyword>
<evidence type="ECO:0000256" key="7">
    <source>
        <dbReference type="RuleBase" id="RU079119"/>
    </source>
</evidence>
<keyword evidence="3 7" id="KW-0812">Transmembrane</keyword>
<dbReference type="EC" id="2.3.1.225" evidence="7"/>
<comment type="caution">
    <text evidence="9">The sequence shown here is derived from an EMBL/GenBank/DDBJ whole genome shotgun (WGS) entry which is preliminary data.</text>
</comment>
<evidence type="ECO:0000256" key="4">
    <source>
        <dbReference type="ARBA" id="ARBA00022989"/>
    </source>
</evidence>
<evidence type="ECO:0000256" key="2">
    <source>
        <dbReference type="ARBA" id="ARBA00022679"/>
    </source>
</evidence>
<evidence type="ECO:0000313" key="9">
    <source>
        <dbReference type="EMBL" id="CAL4154234.1"/>
    </source>
</evidence>
<dbReference type="GO" id="GO:0016020">
    <property type="term" value="C:membrane"/>
    <property type="evidence" value="ECO:0007669"/>
    <property type="project" value="UniProtKB-SubCell"/>
</dbReference>
<comment type="domain">
    <text evidence="7">The DHHC domain is required for palmitoyltransferase activity.</text>
</comment>
<dbReference type="InterPro" id="IPR039859">
    <property type="entry name" value="PFA4/ZDH16/20/ERF2-like"/>
</dbReference>
<feature type="transmembrane region" description="Helical" evidence="7">
    <location>
        <begin position="70"/>
        <end position="93"/>
    </location>
</feature>
<feature type="transmembrane region" description="Helical" evidence="7">
    <location>
        <begin position="42"/>
        <end position="64"/>
    </location>
</feature>
<evidence type="ECO:0000256" key="5">
    <source>
        <dbReference type="ARBA" id="ARBA00023136"/>
    </source>
</evidence>
<feature type="transmembrane region" description="Helical" evidence="7">
    <location>
        <begin position="155"/>
        <end position="179"/>
    </location>
</feature>
<dbReference type="PROSITE" id="PS50216">
    <property type="entry name" value="DHHC"/>
    <property type="match status" value="1"/>
</dbReference>
<evidence type="ECO:0000256" key="3">
    <source>
        <dbReference type="ARBA" id="ARBA00022692"/>
    </source>
</evidence>
<dbReference type="InterPro" id="IPR001594">
    <property type="entry name" value="Palmitoyltrfase_DHHC"/>
</dbReference>
<name>A0AAV2RZD4_MEGNR</name>
<keyword evidence="6 7" id="KW-0012">Acyltransferase</keyword>
<feature type="domain" description="Palmitoyltransferase DHHC" evidence="8">
    <location>
        <begin position="110"/>
        <end position="247"/>
    </location>
</feature>
<keyword evidence="4 7" id="KW-1133">Transmembrane helix</keyword>
<proteinExistence type="inferred from homology"/>
<dbReference type="Pfam" id="PF01529">
    <property type="entry name" value="DHHC"/>
    <property type="match status" value="1"/>
</dbReference>
<keyword evidence="2 7" id="KW-0808">Transferase</keyword>
<reference evidence="9 10" key="1">
    <citation type="submission" date="2024-05" db="EMBL/GenBank/DDBJ databases">
        <authorList>
            <person name="Wallberg A."/>
        </authorList>
    </citation>
    <scope>NUCLEOTIDE SEQUENCE [LARGE SCALE GENOMIC DNA]</scope>
</reference>
<accession>A0AAV2RZD4</accession>
<gene>
    <name evidence="9" type="ORF">MNOR_LOCUS31296</name>
</gene>
<dbReference type="GO" id="GO:0019706">
    <property type="term" value="F:protein-cysteine S-palmitoyltransferase activity"/>
    <property type="evidence" value="ECO:0007669"/>
    <property type="project" value="UniProtKB-EC"/>
</dbReference>
<sequence length="303" mass="34480">MSILKRCLVLSPCLSDRIATNTIKNTSVRELARLLSGLCRGLILTVSKPTTCLLQVFVVIPQLLDGPLYILHFLVGTFIVLNISANFLAIFYVDTSTQGLVLPSTVPQGWHVCAPCEAVAPPRSRHCNTCNVCILKKEHHCVFTGYCIGLSNHRFFYVFLIYMWFATLYCTFLNSFFIWPYVGGFNSWALVRLILPGIWLLLEPGLDTLYAFLFSINCIGCLFMSVLIYYYTGLLLSNITTNENNRKQAAKYDHGRDHNIKVTLGERWYLTWIFPSISSPIIYDGLDWSVQSYNRSVRPKDSK</sequence>
<dbReference type="Proteomes" id="UP001497623">
    <property type="component" value="Unassembled WGS sequence"/>
</dbReference>
<organism evidence="9 10">
    <name type="scientific">Meganyctiphanes norvegica</name>
    <name type="common">Northern krill</name>
    <name type="synonym">Thysanopoda norvegica</name>
    <dbReference type="NCBI Taxonomy" id="48144"/>
    <lineage>
        <taxon>Eukaryota</taxon>
        <taxon>Metazoa</taxon>
        <taxon>Ecdysozoa</taxon>
        <taxon>Arthropoda</taxon>
        <taxon>Crustacea</taxon>
        <taxon>Multicrustacea</taxon>
        <taxon>Malacostraca</taxon>
        <taxon>Eumalacostraca</taxon>
        <taxon>Eucarida</taxon>
        <taxon>Euphausiacea</taxon>
        <taxon>Euphausiidae</taxon>
        <taxon>Meganyctiphanes</taxon>
    </lineage>
</organism>
<feature type="non-terminal residue" evidence="9">
    <location>
        <position position="303"/>
    </location>
</feature>
<evidence type="ECO:0000256" key="1">
    <source>
        <dbReference type="ARBA" id="ARBA00004141"/>
    </source>
</evidence>
<comment type="subcellular location">
    <subcellularLocation>
        <location evidence="1">Membrane</location>
        <topology evidence="1">Multi-pass membrane protein</topology>
    </subcellularLocation>
</comment>
<feature type="transmembrane region" description="Helical" evidence="7">
    <location>
        <begin position="209"/>
        <end position="231"/>
    </location>
</feature>
<protein>
    <recommendedName>
        <fullName evidence="7">Palmitoyltransferase</fullName>
        <ecNumber evidence="7">2.3.1.225</ecNumber>
    </recommendedName>
</protein>
<comment type="catalytic activity">
    <reaction evidence="7">
        <text>L-cysteinyl-[protein] + hexadecanoyl-CoA = S-hexadecanoyl-L-cysteinyl-[protein] + CoA</text>
        <dbReference type="Rhea" id="RHEA:36683"/>
        <dbReference type="Rhea" id="RHEA-COMP:10131"/>
        <dbReference type="Rhea" id="RHEA-COMP:11032"/>
        <dbReference type="ChEBI" id="CHEBI:29950"/>
        <dbReference type="ChEBI" id="CHEBI:57287"/>
        <dbReference type="ChEBI" id="CHEBI:57379"/>
        <dbReference type="ChEBI" id="CHEBI:74151"/>
        <dbReference type="EC" id="2.3.1.225"/>
    </reaction>
</comment>